<evidence type="ECO:0000313" key="1">
    <source>
        <dbReference type="EMBL" id="AEI09701.1"/>
    </source>
</evidence>
<dbReference type="KEGG" id="crd:CRES_1346"/>
<dbReference type="Proteomes" id="UP000000492">
    <property type="component" value="Chromosome"/>
</dbReference>
<gene>
    <name evidence="1" type="ordered locus">CRES_1346</name>
</gene>
<name>F8DYV6_CORRG</name>
<dbReference type="eggNOG" id="COG1961">
    <property type="taxonomic scope" value="Bacteria"/>
</dbReference>
<sequence length="110" mass="12378">MRAGFRVMIAHNARVAQDQQAYEKAFNASHEQHQALLAEHAAVIAEIQNKNNRLAAYHYYRQETANLDLEQLVFSPYLCVALLDKGTVDVDGNVTFQFRDGSTQAVAIKQ</sequence>
<dbReference type="Gene3D" id="3.10.20.890">
    <property type="match status" value="1"/>
</dbReference>
<organism evidence="1 2">
    <name type="scientific">Corynebacterium resistens (strain DSM 45100 / JCM 12819 / GTC 2026 / SICGH 158)</name>
    <dbReference type="NCBI Taxonomy" id="662755"/>
    <lineage>
        <taxon>Bacteria</taxon>
        <taxon>Bacillati</taxon>
        <taxon>Actinomycetota</taxon>
        <taxon>Actinomycetes</taxon>
        <taxon>Mycobacteriales</taxon>
        <taxon>Corynebacteriaceae</taxon>
        <taxon>Corynebacterium</taxon>
    </lineage>
</organism>
<keyword evidence="2" id="KW-1185">Reference proteome</keyword>
<protein>
    <submittedName>
        <fullName evidence="1">Uncharacterized protein</fullName>
    </submittedName>
</protein>
<dbReference type="HOGENOM" id="CLU_2166738_0_0_11"/>
<reference evidence="1 2" key="1">
    <citation type="journal article" date="2012" name="BMC Genomics">
        <title>Complete genome sequence, lifestyle, and multi-drug resistance of the human pathogen Corynebacterium resistens DSM 45100 isolated from blood samples of a leukemia patient.</title>
        <authorList>
            <person name="Schroder J."/>
            <person name="Maus I."/>
            <person name="Meyer K."/>
            <person name="Wordemann S."/>
            <person name="Blom J."/>
            <person name="Jaenicke S."/>
            <person name="Schneider J."/>
            <person name="Trost E."/>
            <person name="Tauch A."/>
        </authorList>
    </citation>
    <scope>NUCLEOTIDE SEQUENCE [LARGE SCALE GENOMIC DNA]</scope>
    <source>
        <strain evidence="2">DSM 45100 / JCM 12819 / CCUG 50093 / GTC 2026 / SICGH 158</strain>
    </source>
</reference>
<dbReference type="EMBL" id="CP002857">
    <property type="protein sequence ID" value="AEI09701.1"/>
    <property type="molecule type" value="Genomic_DNA"/>
</dbReference>
<proteinExistence type="predicted"/>
<evidence type="ECO:0000313" key="2">
    <source>
        <dbReference type="Proteomes" id="UP000000492"/>
    </source>
</evidence>
<dbReference type="STRING" id="662755.CRES_1346"/>
<dbReference type="AlphaFoldDB" id="F8DYV6"/>
<accession>F8DYV6</accession>